<evidence type="ECO:0000313" key="2">
    <source>
        <dbReference type="EMBL" id="CAB0036181.1"/>
    </source>
</evidence>
<reference evidence="2 3" key="1">
    <citation type="submission" date="2020-02" db="EMBL/GenBank/DDBJ databases">
        <authorList>
            <person name="Ferguson B K."/>
        </authorList>
    </citation>
    <scope>NUCLEOTIDE SEQUENCE [LARGE SCALE GENOMIC DNA]</scope>
</reference>
<evidence type="ECO:0000256" key="1">
    <source>
        <dbReference type="SAM" id="SignalP"/>
    </source>
</evidence>
<accession>A0A6H5IHQ1</accession>
<organism evidence="2 3">
    <name type="scientific">Trichogramma brassicae</name>
    <dbReference type="NCBI Taxonomy" id="86971"/>
    <lineage>
        <taxon>Eukaryota</taxon>
        <taxon>Metazoa</taxon>
        <taxon>Ecdysozoa</taxon>
        <taxon>Arthropoda</taxon>
        <taxon>Hexapoda</taxon>
        <taxon>Insecta</taxon>
        <taxon>Pterygota</taxon>
        <taxon>Neoptera</taxon>
        <taxon>Endopterygota</taxon>
        <taxon>Hymenoptera</taxon>
        <taxon>Apocrita</taxon>
        <taxon>Proctotrupomorpha</taxon>
        <taxon>Chalcidoidea</taxon>
        <taxon>Trichogrammatidae</taxon>
        <taxon>Trichogramma</taxon>
    </lineage>
</organism>
<protein>
    <recommendedName>
        <fullName evidence="4">Secreted protein</fullName>
    </recommendedName>
</protein>
<feature type="chain" id="PRO_5026131113" description="Secreted protein" evidence="1">
    <location>
        <begin position="28"/>
        <end position="119"/>
    </location>
</feature>
<keyword evidence="1" id="KW-0732">Signal</keyword>
<dbReference type="EMBL" id="CADCXV010000809">
    <property type="protein sequence ID" value="CAB0036181.1"/>
    <property type="molecule type" value="Genomic_DNA"/>
</dbReference>
<keyword evidence="3" id="KW-1185">Reference proteome</keyword>
<gene>
    <name evidence="2" type="ORF">TBRA_LOCUS8060</name>
</gene>
<evidence type="ECO:0008006" key="4">
    <source>
        <dbReference type="Google" id="ProtNLM"/>
    </source>
</evidence>
<dbReference type="Proteomes" id="UP000479190">
    <property type="component" value="Unassembled WGS sequence"/>
</dbReference>
<proteinExistence type="predicted"/>
<dbReference type="AlphaFoldDB" id="A0A6H5IHQ1"/>
<evidence type="ECO:0000313" key="3">
    <source>
        <dbReference type="Proteomes" id="UP000479190"/>
    </source>
</evidence>
<sequence length="119" mass="13415">MLCHSDESRRWLVVVVVVLLRAPPPDSSQPCSLLTAAALRHTRRHRGWPARETGALYCLHTSDPAPVVLARAIRYSRARVFDTYIVIEEKLCAVPQRTRACCKLARKKLAVDGVLQTRK</sequence>
<name>A0A6H5IHQ1_9HYME</name>
<feature type="signal peptide" evidence="1">
    <location>
        <begin position="1"/>
        <end position="27"/>
    </location>
</feature>